<dbReference type="Pfam" id="PF01263">
    <property type="entry name" value="Aldose_epim"/>
    <property type="match status" value="1"/>
</dbReference>
<organism evidence="4 5">
    <name type="scientific">Xylanibacter ruminicola</name>
    <name type="common">Prevotella ruminicola</name>
    <dbReference type="NCBI Taxonomy" id="839"/>
    <lineage>
        <taxon>Bacteria</taxon>
        <taxon>Pseudomonadati</taxon>
        <taxon>Bacteroidota</taxon>
        <taxon>Bacteroidia</taxon>
        <taxon>Bacteroidales</taxon>
        <taxon>Prevotellaceae</taxon>
        <taxon>Xylanibacter</taxon>
    </lineage>
</organism>
<evidence type="ECO:0000313" key="5">
    <source>
        <dbReference type="Proteomes" id="UP000184130"/>
    </source>
</evidence>
<evidence type="ECO:0000256" key="2">
    <source>
        <dbReference type="ARBA" id="ARBA00011245"/>
    </source>
</evidence>
<comment type="cofactor">
    <cofactor evidence="1">
        <name>Ca(2+)</name>
        <dbReference type="ChEBI" id="CHEBI:29108"/>
    </cofactor>
</comment>
<dbReference type="InterPro" id="IPR014718">
    <property type="entry name" value="GH-type_carb-bd"/>
</dbReference>
<gene>
    <name evidence="4" type="ORF">SAMN05216463_11932</name>
</gene>
<protein>
    <submittedName>
        <fullName evidence="4">Galactose mutarotase</fullName>
    </submittedName>
</protein>
<dbReference type="Gene3D" id="2.70.98.10">
    <property type="match status" value="1"/>
</dbReference>
<reference evidence="4 5" key="1">
    <citation type="submission" date="2016-11" db="EMBL/GenBank/DDBJ databases">
        <authorList>
            <person name="Jaros S."/>
            <person name="Januszkiewicz K."/>
            <person name="Wedrychowicz H."/>
        </authorList>
    </citation>
    <scope>NUCLEOTIDE SEQUENCE [LARGE SCALE GENOMIC DNA]</scope>
    <source>
        <strain evidence="4 5">KHT3</strain>
    </source>
</reference>
<dbReference type="GO" id="GO:0030246">
    <property type="term" value="F:carbohydrate binding"/>
    <property type="evidence" value="ECO:0007669"/>
    <property type="project" value="InterPro"/>
</dbReference>
<evidence type="ECO:0000256" key="1">
    <source>
        <dbReference type="ARBA" id="ARBA00001913"/>
    </source>
</evidence>
<keyword evidence="3" id="KW-0106">Calcium</keyword>
<dbReference type="SUPFAM" id="SSF74650">
    <property type="entry name" value="Galactose mutarotase-like"/>
    <property type="match status" value="1"/>
</dbReference>
<dbReference type="InterPro" id="IPR011013">
    <property type="entry name" value="Gal_mutarotase_sf_dom"/>
</dbReference>
<dbReference type="InterPro" id="IPR008183">
    <property type="entry name" value="Aldose_1/G6P_1-epimerase"/>
</dbReference>
<dbReference type="CDD" id="cd09024">
    <property type="entry name" value="Aldose_epim_lacX"/>
    <property type="match status" value="1"/>
</dbReference>
<accession>A0A1M6X6G3</accession>
<dbReference type="AlphaFoldDB" id="A0A1M6X6G3"/>
<dbReference type="PANTHER" id="PTHR11122">
    <property type="entry name" value="APOSPORY-ASSOCIATED PROTEIN C-RELATED"/>
    <property type="match status" value="1"/>
</dbReference>
<dbReference type="EMBL" id="FRBD01000019">
    <property type="protein sequence ID" value="SHL01405.1"/>
    <property type="molecule type" value="Genomic_DNA"/>
</dbReference>
<dbReference type="PANTHER" id="PTHR11122:SF13">
    <property type="entry name" value="GLUCOSE-6-PHOSPHATE 1-EPIMERASE"/>
    <property type="match status" value="1"/>
</dbReference>
<evidence type="ECO:0000313" key="4">
    <source>
        <dbReference type="EMBL" id="SHL01405.1"/>
    </source>
</evidence>
<dbReference type="GO" id="GO:0016853">
    <property type="term" value="F:isomerase activity"/>
    <property type="evidence" value="ECO:0007669"/>
    <property type="project" value="InterPro"/>
</dbReference>
<sequence length="358" mass="41130">MASKVKALERLLKFDIKAWATSCMGIYQQKRRTHNQGSSLIFLLKVENILGSNRDFLTKLCYLCRQFTNHNFENMVELKNELLTIKVAEMGAELQSVKDNNGREYMWQAGEKWPRHSPILFPIVCSVNKDTYTVDGKEYHLPRHGFARDTMFTLVRQTPEKVTMALHDSEETLKVYPYKFNLAITYRLEGNKIHVIWHVENTDTKEIHFQIGGHPAFNTPSGKLDGIIKLDNEEPMDSLKSYIDGSHEMTEIPLEADMGIMEISNNLFRDDSVKIHKCQTHRAMLIDTNGEPAVTVDYKCPVIAFWSPFDKQAPFVCIEPWYGLGDPRGFKGEFKDKPLMNHLQPGASFMSKYTITIG</sequence>
<name>A0A1M6X6G3_XYLRU</name>
<comment type="subunit">
    <text evidence="2">Monomer.</text>
</comment>
<proteinExistence type="predicted"/>
<dbReference type="GO" id="GO:0005975">
    <property type="term" value="P:carbohydrate metabolic process"/>
    <property type="evidence" value="ECO:0007669"/>
    <property type="project" value="InterPro"/>
</dbReference>
<evidence type="ECO:0000256" key="3">
    <source>
        <dbReference type="ARBA" id="ARBA00022837"/>
    </source>
</evidence>
<dbReference type="InterPro" id="IPR037481">
    <property type="entry name" value="LacX"/>
</dbReference>
<dbReference type="Proteomes" id="UP000184130">
    <property type="component" value="Unassembled WGS sequence"/>
</dbReference>